<keyword evidence="6 8" id="KW-0472">Membrane</keyword>
<feature type="domain" description="Letm1 RBD" evidence="9">
    <location>
        <begin position="168"/>
        <end position="345"/>
    </location>
</feature>
<keyword evidence="2 8" id="KW-0812">Transmembrane</keyword>
<dbReference type="OrthoDB" id="73691at2759"/>
<reference evidence="10" key="1">
    <citation type="submission" date="2022-01" db="UniProtKB">
        <authorList>
            <consortium name="EnsemblMetazoa"/>
        </authorList>
    </citation>
    <scope>IDENTIFICATION</scope>
</reference>
<dbReference type="AlphaFoldDB" id="A0A8I6S8V3"/>
<sequence length="345" mass="40718">MFAVRTLSLARRKFFCVPSVKPRDIRFLSTENHSPKGLSAVKKYVFSSYVEFIKSYENKLEKKFPTAIRVYKIFKVGFQDFYQDLKMFIKIKRKLTFNDISCLTRKELELNHQMPIDMMKVAPVLLISALPLANYVAFPIAYFFPRHLLSRQFWTLQQRARFAVLEQKIKLASYKPVFRFLQAKMHLIKGHPTKPVWKQCIAQLGSGLHPNSEKIHESQILFCNGEVYDIDCLSPRHIRSLLKMHNMHLGLRRRKRLIERARLIVYLDKAIINEGGVNSLPYEDVRKACFFRGLNPTNMNSEDTVIWLNEWIQLTTRMKDENWSYVLHLPILMAYNHPSNWVLIH</sequence>
<evidence type="ECO:0000256" key="1">
    <source>
        <dbReference type="ARBA" id="ARBA00004434"/>
    </source>
</evidence>
<gene>
    <name evidence="10" type="primary">106673806</name>
</gene>
<protein>
    <recommendedName>
        <fullName evidence="9">Letm1 RBD domain-containing protein</fullName>
    </recommendedName>
</protein>
<evidence type="ECO:0000256" key="7">
    <source>
        <dbReference type="PROSITE-ProRule" id="PRU01094"/>
    </source>
</evidence>
<dbReference type="GO" id="GO:0043022">
    <property type="term" value="F:ribosome binding"/>
    <property type="evidence" value="ECO:0007669"/>
    <property type="project" value="InterPro"/>
</dbReference>
<evidence type="ECO:0000256" key="5">
    <source>
        <dbReference type="ARBA" id="ARBA00023128"/>
    </source>
</evidence>
<feature type="transmembrane region" description="Helical" evidence="8">
    <location>
        <begin position="121"/>
        <end position="144"/>
    </location>
</feature>
<dbReference type="InterPro" id="IPR044202">
    <property type="entry name" value="LETM1/MDM38-like"/>
</dbReference>
<evidence type="ECO:0000259" key="9">
    <source>
        <dbReference type="PROSITE" id="PS51758"/>
    </source>
</evidence>
<dbReference type="PROSITE" id="PS51758">
    <property type="entry name" value="LETM1_RBD"/>
    <property type="match status" value="1"/>
</dbReference>
<keyword evidence="11" id="KW-1185">Reference proteome</keyword>
<dbReference type="Proteomes" id="UP000494040">
    <property type="component" value="Unassembled WGS sequence"/>
</dbReference>
<organism evidence="10 11">
    <name type="scientific">Cimex lectularius</name>
    <name type="common">Bed bug</name>
    <name type="synonym">Acanthia lectularia</name>
    <dbReference type="NCBI Taxonomy" id="79782"/>
    <lineage>
        <taxon>Eukaryota</taxon>
        <taxon>Metazoa</taxon>
        <taxon>Ecdysozoa</taxon>
        <taxon>Arthropoda</taxon>
        <taxon>Hexapoda</taxon>
        <taxon>Insecta</taxon>
        <taxon>Pterygota</taxon>
        <taxon>Neoptera</taxon>
        <taxon>Paraneoptera</taxon>
        <taxon>Hemiptera</taxon>
        <taxon>Heteroptera</taxon>
        <taxon>Panheteroptera</taxon>
        <taxon>Cimicomorpha</taxon>
        <taxon>Cimicidae</taxon>
        <taxon>Cimex</taxon>
    </lineage>
</organism>
<keyword evidence="4 8" id="KW-1133">Transmembrane helix</keyword>
<keyword evidence="5 7" id="KW-0496">Mitochondrion</keyword>
<evidence type="ECO:0000313" key="10">
    <source>
        <dbReference type="EnsemblMetazoa" id="XP_014261575.1"/>
    </source>
</evidence>
<dbReference type="OMA" id="EGGVHNM"/>
<evidence type="ECO:0000256" key="4">
    <source>
        <dbReference type="ARBA" id="ARBA00022989"/>
    </source>
</evidence>
<dbReference type="PANTHER" id="PTHR14009">
    <property type="entry name" value="LEUCINE ZIPPER-EF-HAND CONTAINING TRANSMEMBRANE PROTEIN"/>
    <property type="match status" value="1"/>
</dbReference>
<evidence type="ECO:0000256" key="6">
    <source>
        <dbReference type="ARBA" id="ARBA00023136"/>
    </source>
</evidence>
<dbReference type="GO" id="GO:0005743">
    <property type="term" value="C:mitochondrial inner membrane"/>
    <property type="evidence" value="ECO:0007669"/>
    <property type="project" value="UniProtKB-SubCell"/>
</dbReference>
<dbReference type="KEGG" id="clec:106673806"/>
<keyword evidence="3" id="KW-0999">Mitochondrion inner membrane</keyword>
<dbReference type="Pfam" id="PF07766">
    <property type="entry name" value="LETM1_RBD"/>
    <property type="match status" value="1"/>
</dbReference>
<dbReference type="InterPro" id="IPR033122">
    <property type="entry name" value="LETM1-like_RBD"/>
</dbReference>
<dbReference type="PANTHER" id="PTHR14009:SF13">
    <property type="entry name" value="LETM1 DOMAIN-CONTAINING PROTEIN 1"/>
    <property type="match status" value="1"/>
</dbReference>
<evidence type="ECO:0000256" key="3">
    <source>
        <dbReference type="ARBA" id="ARBA00022792"/>
    </source>
</evidence>
<evidence type="ECO:0000313" key="11">
    <source>
        <dbReference type="Proteomes" id="UP000494040"/>
    </source>
</evidence>
<accession>A0A8I6S8V3</accession>
<proteinExistence type="predicted"/>
<dbReference type="EnsemblMetazoa" id="XM_014406089.2">
    <property type="protein sequence ID" value="XP_014261575.1"/>
    <property type="gene ID" value="LOC106673806"/>
</dbReference>
<comment type="subcellular location">
    <subcellularLocation>
        <location evidence="1">Mitochondrion inner membrane</location>
        <topology evidence="1">Single-pass membrane protein</topology>
    </subcellularLocation>
</comment>
<evidence type="ECO:0000256" key="8">
    <source>
        <dbReference type="SAM" id="Phobius"/>
    </source>
</evidence>
<evidence type="ECO:0000256" key="2">
    <source>
        <dbReference type="ARBA" id="ARBA00022692"/>
    </source>
</evidence>
<name>A0A8I6S8V3_CIMLE</name>
<dbReference type="GO" id="GO:0030003">
    <property type="term" value="P:intracellular monoatomic cation homeostasis"/>
    <property type="evidence" value="ECO:0007669"/>
    <property type="project" value="TreeGrafter"/>
</dbReference>